<dbReference type="Proteomes" id="UP001183794">
    <property type="component" value="Unassembled WGS sequence"/>
</dbReference>
<keyword evidence="3 5" id="KW-1133">Transmembrane helix</keyword>
<evidence type="ECO:0000256" key="3">
    <source>
        <dbReference type="ARBA" id="ARBA00022989"/>
    </source>
</evidence>
<dbReference type="EMBL" id="JAVDYJ010000001">
    <property type="protein sequence ID" value="MDR7347997.1"/>
    <property type="molecule type" value="Genomic_DNA"/>
</dbReference>
<evidence type="ECO:0000256" key="2">
    <source>
        <dbReference type="ARBA" id="ARBA00022692"/>
    </source>
</evidence>
<feature type="transmembrane region" description="Helical" evidence="5">
    <location>
        <begin position="105"/>
        <end position="124"/>
    </location>
</feature>
<feature type="domain" description="O-antigen ligase-related" evidence="6">
    <location>
        <begin position="171"/>
        <end position="301"/>
    </location>
</feature>
<keyword evidence="2 5" id="KW-0812">Transmembrane</keyword>
<dbReference type="Pfam" id="PF04932">
    <property type="entry name" value="Wzy_C"/>
    <property type="match status" value="1"/>
</dbReference>
<dbReference type="PANTHER" id="PTHR37422:SF13">
    <property type="entry name" value="LIPOPOLYSACCHARIDE BIOSYNTHESIS PROTEIN PA4999-RELATED"/>
    <property type="match status" value="1"/>
</dbReference>
<evidence type="ECO:0000313" key="8">
    <source>
        <dbReference type="Proteomes" id="UP001183794"/>
    </source>
</evidence>
<dbReference type="RefSeq" id="WP_310174759.1">
    <property type="nucleotide sequence ID" value="NZ_BAABHE010000002.1"/>
</dbReference>
<dbReference type="InterPro" id="IPR051533">
    <property type="entry name" value="WaaL-like"/>
</dbReference>
<sequence length="389" mass="42342">MYVIRALLVALVLLGGYLGPGSDSYITQPAIIIAAFFLLLEVARHLPKLHSIIPFIILVFGLLSVHRMFSEPLLEYGEQKFVSLWTVIVFSAAIASLISLPRGFIALAVIWVAIGIYLSAASLLNSDSLRAEVFGMNPIWVSRVMSAGFVLLVWLYWTKRIRLVWTIIIGISLFLGIFATGSRGPLVAALSGTAVIILASKITIGKKIWALALGSLGTLVLVKLPWFSESRIVGILAGEIDGGTARKRMWEQSLPVISDHPLGVGYGNWALYTDGFKGFYPHNLFLEVFIEQGAIVGTFFILLVLAILVRCLKTSRHSTIALGVSAWLVAEIVHVSVSGDLKAPIFFFSLALAFLVAARTKTSDGPGKRNPTSSTLQKPLKLVRLGNKQ</sequence>
<dbReference type="PANTHER" id="PTHR37422">
    <property type="entry name" value="TEICHURONIC ACID BIOSYNTHESIS PROTEIN TUAE"/>
    <property type="match status" value="1"/>
</dbReference>
<evidence type="ECO:0000256" key="5">
    <source>
        <dbReference type="SAM" id="Phobius"/>
    </source>
</evidence>
<feature type="transmembrane region" description="Helical" evidence="5">
    <location>
        <begin position="186"/>
        <end position="204"/>
    </location>
</feature>
<evidence type="ECO:0000313" key="7">
    <source>
        <dbReference type="EMBL" id="MDR7347997.1"/>
    </source>
</evidence>
<gene>
    <name evidence="7" type="ORF">J2S62_002254</name>
</gene>
<feature type="transmembrane region" description="Helical" evidence="5">
    <location>
        <begin position="209"/>
        <end position="227"/>
    </location>
</feature>
<comment type="subcellular location">
    <subcellularLocation>
        <location evidence="1">Membrane</location>
        <topology evidence="1">Multi-pass membrane protein</topology>
    </subcellularLocation>
</comment>
<comment type="caution">
    <text evidence="7">The sequence shown here is derived from an EMBL/GenBank/DDBJ whole genome shotgun (WGS) entry which is preliminary data.</text>
</comment>
<organism evidence="7 8">
    <name type="scientific">Enteractinococcus fodinae</name>
    <dbReference type="NCBI Taxonomy" id="684663"/>
    <lineage>
        <taxon>Bacteria</taxon>
        <taxon>Bacillati</taxon>
        <taxon>Actinomycetota</taxon>
        <taxon>Actinomycetes</taxon>
        <taxon>Micrococcales</taxon>
        <taxon>Micrococcaceae</taxon>
    </lineage>
</organism>
<keyword evidence="4 5" id="KW-0472">Membrane</keyword>
<proteinExistence type="predicted"/>
<feature type="transmembrane region" description="Helical" evidence="5">
    <location>
        <begin position="139"/>
        <end position="156"/>
    </location>
</feature>
<evidence type="ECO:0000256" key="1">
    <source>
        <dbReference type="ARBA" id="ARBA00004141"/>
    </source>
</evidence>
<feature type="transmembrane region" description="Helical" evidence="5">
    <location>
        <begin position="49"/>
        <end position="69"/>
    </location>
</feature>
<keyword evidence="8" id="KW-1185">Reference proteome</keyword>
<protein>
    <recommendedName>
        <fullName evidence="6">O-antigen ligase-related domain-containing protein</fullName>
    </recommendedName>
</protein>
<name>A0ABU2B324_9MICC</name>
<reference evidence="7 8" key="1">
    <citation type="submission" date="2023-07" db="EMBL/GenBank/DDBJ databases">
        <title>Sequencing the genomes of 1000 actinobacteria strains.</title>
        <authorList>
            <person name="Klenk H.-P."/>
        </authorList>
    </citation>
    <scope>NUCLEOTIDE SEQUENCE [LARGE SCALE GENOMIC DNA]</scope>
    <source>
        <strain evidence="7 8">DSM 22966</strain>
    </source>
</reference>
<dbReference type="InterPro" id="IPR007016">
    <property type="entry name" value="O-antigen_ligase-rel_domated"/>
</dbReference>
<evidence type="ECO:0000256" key="4">
    <source>
        <dbReference type="ARBA" id="ARBA00023136"/>
    </source>
</evidence>
<accession>A0ABU2B324</accession>
<evidence type="ECO:0000259" key="6">
    <source>
        <dbReference type="Pfam" id="PF04932"/>
    </source>
</evidence>
<feature type="transmembrane region" description="Helical" evidence="5">
    <location>
        <begin position="81"/>
        <end position="98"/>
    </location>
</feature>
<feature type="transmembrane region" description="Helical" evidence="5">
    <location>
        <begin position="163"/>
        <end position="180"/>
    </location>
</feature>
<feature type="transmembrane region" description="Helical" evidence="5">
    <location>
        <begin position="289"/>
        <end position="308"/>
    </location>
</feature>
<feature type="transmembrane region" description="Helical" evidence="5">
    <location>
        <begin position="25"/>
        <end position="42"/>
    </location>
</feature>